<gene>
    <name evidence="11" type="ORF">AK812_SmicGene37530</name>
</gene>
<feature type="region of interest" description="Disordered" evidence="10">
    <location>
        <begin position="629"/>
        <end position="669"/>
    </location>
</feature>
<keyword evidence="6" id="KW-1133">Transmembrane helix</keyword>
<evidence type="ECO:0000313" key="11">
    <source>
        <dbReference type="EMBL" id="OLP81881.1"/>
    </source>
</evidence>
<dbReference type="PANTHER" id="PTHR45624">
    <property type="entry name" value="MITOCHONDRIAL BASIC AMINO ACIDS TRANSPORTER-RELATED"/>
    <property type="match status" value="1"/>
</dbReference>
<dbReference type="SUPFAM" id="SSF103506">
    <property type="entry name" value="Mitochondrial carrier"/>
    <property type="match status" value="1"/>
</dbReference>
<evidence type="ECO:0000256" key="10">
    <source>
        <dbReference type="SAM" id="MobiDB-lite"/>
    </source>
</evidence>
<organism evidence="11 12">
    <name type="scientific">Symbiodinium microadriaticum</name>
    <name type="common">Dinoflagellate</name>
    <name type="synonym">Zooxanthella microadriatica</name>
    <dbReference type="NCBI Taxonomy" id="2951"/>
    <lineage>
        <taxon>Eukaryota</taxon>
        <taxon>Sar</taxon>
        <taxon>Alveolata</taxon>
        <taxon>Dinophyceae</taxon>
        <taxon>Suessiales</taxon>
        <taxon>Symbiodiniaceae</taxon>
        <taxon>Symbiodinium</taxon>
    </lineage>
</organism>
<dbReference type="EMBL" id="LSRX01001242">
    <property type="protein sequence ID" value="OLP81881.1"/>
    <property type="molecule type" value="Genomic_DNA"/>
</dbReference>
<evidence type="ECO:0000256" key="2">
    <source>
        <dbReference type="ARBA" id="ARBA00006375"/>
    </source>
</evidence>
<dbReference type="OrthoDB" id="434730at2759"/>
<dbReference type="PROSITE" id="PS50920">
    <property type="entry name" value="SOLCAR"/>
    <property type="match status" value="2"/>
</dbReference>
<feature type="repeat" description="Solcar" evidence="9">
    <location>
        <begin position="17"/>
        <end position="121"/>
    </location>
</feature>
<feature type="region of interest" description="Disordered" evidence="10">
    <location>
        <begin position="447"/>
        <end position="491"/>
    </location>
</feature>
<dbReference type="Pfam" id="PF00153">
    <property type="entry name" value="Mito_carr"/>
    <property type="match status" value="1"/>
</dbReference>
<evidence type="ECO:0000256" key="5">
    <source>
        <dbReference type="ARBA" id="ARBA00022737"/>
    </source>
</evidence>
<accession>A0A1Q9CG31</accession>
<dbReference type="InterPro" id="IPR023395">
    <property type="entry name" value="MCP_dom_sf"/>
</dbReference>
<keyword evidence="12" id="KW-1185">Reference proteome</keyword>
<evidence type="ECO:0000313" key="12">
    <source>
        <dbReference type="Proteomes" id="UP000186817"/>
    </source>
</evidence>
<dbReference type="GO" id="GO:1990575">
    <property type="term" value="P:mitochondrial L-ornithine transmembrane transport"/>
    <property type="evidence" value="ECO:0007669"/>
    <property type="project" value="TreeGrafter"/>
</dbReference>
<evidence type="ECO:0000256" key="1">
    <source>
        <dbReference type="ARBA" id="ARBA00004225"/>
    </source>
</evidence>
<dbReference type="Proteomes" id="UP000186817">
    <property type="component" value="Unassembled WGS sequence"/>
</dbReference>
<evidence type="ECO:0000256" key="9">
    <source>
        <dbReference type="PROSITE-ProRule" id="PRU00282"/>
    </source>
</evidence>
<dbReference type="InterPro" id="IPR018108">
    <property type="entry name" value="MCP_transmembrane"/>
</dbReference>
<evidence type="ECO:0000256" key="6">
    <source>
        <dbReference type="ARBA" id="ARBA00022989"/>
    </source>
</evidence>
<feature type="compositionally biased region" description="Basic and acidic residues" evidence="10">
    <location>
        <begin position="321"/>
        <end position="332"/>
    </location>
</feature>
<comment type="subcellular location">
    <subcellularLocation>
        <location evidence="1">Mitochondrion membrane</location>
        <topology evidence="1">Multi-pass membrane protein</topology>
    </subcellularLocation>
</comment>
<keyword evidence="5" id="KW-0677">Repeat</keyword>
<evidence type="ECO:0000256" key="3">
    <source>
        <dbReference type="ARBA" id="ARBA00022448"/>
    </source>
</evidence>
<dbReference type="InterPro" id="IPR050567">
    <property type="entry name" value="Mitochondrial_Carrier"/>
</dbReference>
<dbReference type="PANTHER" id="PTHR45624:SF58">
    <property type="entry name" value="CARRIER PROTEIN, PUTATIVE-RELATED"/>
    <property type="match status" value="1"/>
</dbReference>
<proteinExistence type="inferred from homology"/>
<sequence length="720" mass="77210">MSAARLGDFAGQGTVQEELLWAAAGGIVYGATATLLGQPLDTIKTKMQTDPLTGRASGRPGTLQVVRQILQTAHERTAGELTHSRPVRKVAGFYRGSLPVLCGSVIFRSVPFTVYSGVYASLEPASFFRTLDPFLGVEGRIWLSGAVAGLGRAVVENPFEVLKTQKQVRGLDYQQILKTRRLWQGLSATCSRNVVLVTLFFVLSDRLNRSSELVNFLDFRQHPFLRGCIVTSCCWLAAWPLDVIKSQLQSEVLGSRAEADAGVGRLGGLLVGAWRQRRFYRGLPAGLVRACLANGAAMSAYQMLQQLRAGADGQASAPPWDKMRPTLPRKEAPPSGQASKLWKCDGDDSERAEVSAGRGGSEMGAREPLRQAWQDAKLLRPLPARYTPLRCYEWPPSQVTAWTANSLADAAAKKCAAFRPSKSPGYAEHFSLMNECFGNRAFKVLPPSLSDPGRQERPSSRASAPAKVTTTASAPRRQPAEVPVARGRPRSRWQTLAEPVCNGQGHAEGHIPAFRIKGPVGPGAPGGAGSCLCCQYMAGARLYGGPDFSRSCGAQQSHTSAGTALAAALVAASPKADLDASNRDRLWLPAKAACTSSTQATLRDNAYPRAPGFTGSADDVPTQWLAAPTVPAPAEPRRELRRPSTGRPGPPALRAAQTDPGVARPAGMRTPRTVRAWQSADEALVAEVHCKDSRKINSSCLCQLNHPLFLLGSEIPGISL</sequence>
<keyword evidence="7" id="KW-0496">Mitochondrion</keyword>
<dbReference type="GO" id="GO:0000064">
    <property type="term" value="F:L-ornithine transmembrane transporter activity"/>
    <property type="evidence" value="ECO:0007669"/>
    <property type="project" value="TreeGrafter"/>
</dbReference>
<keyword evidence="8 9" id="KW-0472">Membrane</keyword>
<protein>
    <submittedName>
        <fullName evidence="11">Putative mitochondrial carrier C4G9.20c</fullName>
    </submittedName>
</protein>
<evidence type="ECO:0000256" key="8">
    <source>
        <dbReference type="ARBA" id="ARBA00023136"/>
    </source>
</evidence>
<evidence type="ECO:0000256" key="7">
    <source>
        <dbReference type="ARBA" id="ARBA00023128"/>
    </source>
</evidence>
<dbReference type="Gene3D" id="1.50.40.10">
    <property type="entry name" value="Mitochondrial carrier domain"/>
    <property type="match status" value="2"/>
</dbReference>
<feature type="repeat" description="Solcar" evidence="9">
    <location>
        <begin position="218"/>
        <end position="307"/>
    </location>
</feature>
<reference evidence="11 12" key="1">
    <citation type="submission" date="2016-02" db="EMBL/GenBank/DDBJ databases">
        <title>Genome analysis of coral dinoflagellate symbionts highlights evolutionary adaptations to a symbiotic lifestyle.</title>
        <authorList>
            <person name="Aranda M."/>
            <person name="Li Y."/>
            <person name="Liew Y.J."/>
            <person name="Baumgarten S."/>
            <person name="Simakov O."/>
            <person name="Wilson M."/>
            <person name="Piel J."/>
            <person name="Ashoor H."/>
            <person name="Bougouffa S."/>
            <person name="Bajic V.B."/>
            <person name="Ryu T."/>
            <person name="Ravasi T."/>
            <person name="Bayer T."/>
            <person name="Micklem G."/>
            <person name="Kim H."/>
            <person name="Bhak J."/>
            <person name="Lajeunesse T.C."/>
            <person name="Voolstra C.R."/>
        </authorList>
    </citation>
    <scope>NUCLEOTIDE SEQUENCE [LARGE SCALE GENOMIC DNA]</scope>
    <source>
        <strain evidence="11 12">CCMP2467</strain>
    </source>
</reference>
<comment type="caution">
    <text evidence="11">The sequence shown here is derived from an EMBL/GenBank/DDBJ whole genome shotgun (WGS) entry which is preliminary data.</text>
</comment>
<keyword evidence="3" id="KW-0813">Transport</keyword>
<dbReference type="AlphaFoldDB" id="A0A1Q9CG31"/>
<feature type="region of interest" description="Disordered" evidence="10">
    <location>
        <begin position="312"/>
        <end position="367"/>
    </location>
</feature>
<comment type="similarity">
    <text evidence="2">Belongs to the mitochondrial carrier (TC 2.A.29) family.</text>
</comment>
<keyword evidence="4 9" id="KW-0812">Transmembrane</keyword>
<name>A0A1Q9CG31_SYMMI</name>
<dbReference type="GO" id="GO:0031966">
    <property type="term" value="C:mitochondrial membrane"/>
    <property type="evidence" value="ECO:0007669"/>
    <property type="project" value="UniProtKB-SubCell"/>
</dbReference>
<feature type="compositionally biased region" description="Basic and acidic residues" evidence="10">
    <location>
        <begin position="342"/>
        <end position="353"/>
    </location>
</feature>
<evidence type="ECO:0000256" key="4">
    <source>
        <dbReference type="ARBA" id="ARBA00022692"/>
    </source>
</evidence>